<accession>A0A9D4E2A2</accession>
<protein>
    <submittedName>
        <fullName evidence="1">Uncharacterized protein</fullName>
    </submittedName>
</protein>
<evidence type="ECO:0000313" key="2">
    <source>
        <dbReference type="Proteomes" id="UP000828390"/>
    </source>
</evidence>
<dbReference type="AlphaFoldDB" id="A0A9D4E2A2"/>
<evidence type="ECO:0000313" key="1">
    <source>
        <dbReference type="EMBL" id="KAH3772467.1"/>
    </source>
</evidence>
<proteinExistence type="predicted"/>
<dbReference type="Proteomes" id="UP000828390">
    <property type="component" value="Unassembled WGS sequence"/>
</dbReference>
<comment type="caution">
    <text evidence="1">The sequence shown here is derived from an EMBL/GenBank/DDBJ whole genome shotgun (WGS) entry which is preliminary data.</text>
</comment>
<sequence length="79" mass="8470">MLGPWPGCLMESGWESATAALGVDFKHLTTCCRRQRESGCRIACLGCFGDGRLGTGRLIVLSLAGVAFVGQRWVLRGVN</sequence>
<name>A0A9D4E2A2_DREPO</name>
<keyword evidence="2" id="KW-1185">Reference proteome</keyword>
<dbReference type="EMBL" id="JAIWYP010000009">
    <property type="protein sequence ID" value="KAH3772467.1"/>
    <property type="molecule type" value="Genomic_DNA"/>
</dbReference>
<reference evidence="1" key="2">
    <citation type="submission" date="2020-11" db="EMBL/GenBank/DDBJ databases">
        <authorList>
            <person name="McCartney M.A."/>
            <person name="Auch B."/>
            <person name="Kono T."/>
            <person name="Mallez S."/>
            <person name="Becker A."/>
            <person name="Gohl D.M."/>
            <person name="Silverstein K.A.T."/>
            <person name="Koren S."/>
            <person name="Bechman K.B."/>
            <person name="Herman A."/>
            <person name="Abrahante J.E."/>
            <person name="Garbe J."/>
        </authorList>
    </citation>
    <scope>NUCLEOTIDE SEQUENCE</scope>
    <source>
        <strain evidence="1">Duluth1</strain>
        <tissue evidence="1">Whole animal</tissue>
    </source>
</reference>
<reference evidence="1" key="1">
    <citation type="journal article" date="2019" name="bioRxiv">
        <title>The Genome of the Zebra Mussel, Dreissena polymorpha: A Resource for Invasive Species Research.</title>
        <authorList>
            <person name="McCartney M.A."/>
            <person name="Auch B."/>
            <person name="Kono T."/>
            <person name="Mallez S."/>
            <person name="Zhang Y."/>
            <person name="Obille A."/>
            <person name="Becker A."/>
            <person name="Abrahante J.E."/>
            <person name="Garbe J."/>
            <person name="Badalamenti J.P."/>
            <person name="Herman A."/>
            <person name="Mangelson H."/>
            <person name="Liachko I."/>
            <person name="Sullivan S."/>
            <person name="Sone E.D."/>
            <person name="Koren S."/>
            <person name="Silverstein K.A.T."/>
            <person name="Beckman K.B."/>
            <person name="Gohl D.M."/>
        </authorList>
    </citation>
    <scope>NUCLEOTIDE SEQUENCE</scope>
    <source>
        <strain evidence="1">Duluth1</strain>
        <tissue evidence="1">Whole animal</tissue>
    </source>
</reference>
<organism evidence="1 2">
    <name type="scientific">Dreissena polymorpha</name>
    <name type="common">Zebra mussel</name>
    <name type="synonym">Mytilus polymorpha</name>
    <dbReference type="NCBI Taxonomy" id="45954"/>
    <lineage>
        <taxon>Eukaryota</taxon>
        <taxon>Metazoa</taxon>
        <taxon>Spiralia</taxon>
        <taxon>Lophotrochozoa</taxon>
        <taxon>Mollusca</taxon>
        <taxon>Bivalvia</taxon>
        <taxon>Autobranchia</taxon>
        <taxon>Heteroconchia</taxon>
        <taxon>Euheterodonta</taxon>
        <taxon>Imparidentia</taxon>
        <taxon>Neoheterodontei</taxon>
        <taxon>Myida</taxon>
        <taxon>Dreissenoidea</taxon>
        <taxon>Dreissenidae</taxon>
        <taxon>Dreissena</taxon>
    </lineage>
</organism>
<gene>
    <name evidence="1" type="ORF">DPMN_173807</name>
</gene>